<reference evidence="1" key="1">
    <citation type="submission" date="2022-08" db="EMBL/GenBank/DDBJ databases">
        <title>A Global Phylogenomic Analysis of the Shiitake Genus Lentinula.</title>
        <authorList>
            <consortium name="DOE Joint Genome Institute"/>
            <person name="Sierra-Patev S."/>
            <person name="Min B."/>
            <person name="Naranjo-Ortiz M."/>
            <person name="Looney B."/>
            <person name="Konkel Z."/>
            <person name="Slot J.C."/>
            <person name="Sakamoto Y."/>
            <person name="Steenwyk J.L."/>
            <person name="Rokas A."/>
            <person name="Carro J."/>
            <person name="Camarero S."/>
            <person name="Ferreira P."/>
            <person name="Molpeceres G."/>
            <person name="Ruiz-Duenas F.J."/>
            <person name="Serrano A."/>
            <person name="Henrissat B."/>
            <person name="Drula E."/>
            <person name="Hughes K.W."/>
            <person name="Mata J.L."/>
            <person name="Ishikawa N.K."/>
            <person name="Vargas-Isla R."/>
            <person name="Ushijima S."/>
            <person name="Smith C.A."/>
            <person name="Ahrendt S."/>
            <person name="Andreopoulos W."/>
            <person name="He G."/>
            <person name="Labutti K."/>
            <person name="Lipzen A."/>
            <person name="Ng V."/>
            <person name="Riley R."/>
            <person name="Sandor L."/>
            <person name="Barry K."/>
            <person name="Martinez A.T."/>
            <person name="Xiao Y."/>
            <person name="Gibbons J.G."/>
            <person name="Terashima K."/>
            <person name="Grigoriev I.V."/>
            <person name="Hibbett D.S."/>
        </authorList>
    </citation>
    <scope>NUCLEOTIDE SEQUENCE</scope>
    <source>
        <strain evidence="1">JLM2183</strain>
    </source>
</reference>
<evidence type="ECO:0000313" key="2">
    <source>
        <dbReference type="Proteomes" id="UP001150266"/>
    </source>
</evidence>
<organism evidence="1 2">
    <name type="scientific">Lentinula aciculospora</name>
    <dbReference type="NCBI Taxonomy" id="153920"/>
    <lineage>
        <taxon>Eukaryota</taxon>
        <taxon>Fungi</taxon>
        <taxon>Dikarya</taxon>
        <taxon>Basidiomycota</taxon>
        <taxon>Agaricomycotina</taxon>
        <taxon>Agaricomycetes</taxon>
        <taxon>Agaricomycetidae</taxon>
        <taxon>Agaricales</taxon>
        <taxon>Marasmiineae</taxon>
        <taxon>Omphalotaceae</taxon>
        <taxon>Lentinula</taxon>
    </lineage>
</organism>
<gene>
    <name evidence="1" type="ORF">J3R30DRAFT_3782075</name>
</gene>
<evidence type="ECO:0000313" key="1">
    <source>
        <dbReference type="EMBL" id="KAJ4473894.1"/>
    </source>
</evidence>
<keyword evidence="2" id="KW-1185">Reference proteome</keyword>
<comment type="caution">
    <text evidence="1">The sequence shown here is derived from an EMBL/GenBank/DDBJ whole genome shotgun (WGS) entry which is preliminary data.</text>
</comment>
<accession>A0A9W9DJR7</accession>
<proteinExistence type="predicted"/>
<protein>
    <recommendedName>
        <fullName evidence="3">F-box domain-containing protein</fullName>
    </recommendedName>
</protein>
<sequence>MLLSRSQSILEIDEILRTLLRYCDKTTLACLSRTARFFSDPALDVLWENLESFAHLLRIFPPELISWNHPQQQQVVPTGPPKPTVNHLIVPRDWKRFILYARRVRTWGPEDLSYIEEPLVDHIAFGREPDYILPRLQHMEVTAATVSGVHLQTLMLCPALKSMLIWNSDLNVWAMCLMNTFFRTLADRAPKLNRLIVHWGDGSAVTAQFIEGLLDVFLANESGSSSELKSVNLWTPNCIDAQGFSRLAQLPKLTTLHLNLIGNTHQLVSQIQDTSTAFIALENLFLAGEMEGFTKVLQCFGNAPSMMSLGFSVREYPKSRDLTQLFEAVTAKFPRALRLLQFNVPKQEINIQLTNRLYHADLEAYAHDMSLLRPLLSMRQLTAMHLELGVLLYLTDVDLCTLGAAWPQIEVVNLCSDPYCERAATIVGLIAITEACPSLQHLGLFLDCASGAISEGMIAGSSVASHTLINLDVGRSCMLNPPLVAALLSGVFPNLKVFQWAGMDMPESSLEAGSLQEEYSPGWRQVFDLLPVFRAVRANEQRQRTPPYSSYASSSYLTDGKVLVAVD</sequence>
<evidence type="ECO:0008006" key="3">
    <source>
        <dbReference type="Google" id="ProtNLM"/>
    </source>
</evidence>
<dbReference type="SUPFAM" id="SSF52047">
    <property type="entry name" value="RNI-like"/>
    <property type="match status" value="1"/>
</dbReference>
<dbReference type="EMBL" id="JAOTPV010000017">
    <property type="protein sequence ID" value="KAJ4473894.1"/>
    <property type="molecule type" value="Genomic_DNA"/>
</dbReference>
<dbReference type="AlphaFoldDB" id="A0A9W9DJR7"/>
<dbReference type="Proteomes" id="UP001150266">
    <property type="component" value="Unassembled WGS sequence"/>
</dbReference>
<name>A0A9W9DJR7_9AGAR</name>
<dbReference type="InterPro" id="IPR032675">
    <property type="entry name" value="LRR_dom_sf"/>
</dbReference>
<dbReference type="OrthoDB" id="3543113at2759"/>
<dbReference type="Gene3D" id="3.80.10.10">
    <property type="entry name" value="Ribonuclease Inhibitor"/>
    <property type="match status" value="2"/>
</dbReference>